<accession>A0A1Q9DVB7</accession>
<sequence length="645" mass="71502">MRAGGHDVGSVGQRARRGVLYELDSDSDEKLMKKPAKAKAKPAPQPRVKQPKSEAKAKAKPAADKPSCPATEGAWAVHGWCMDGALAEGERQLKQFQLEFLPGCPAVEPRDASVHSPEKSRPQVLRQQIQTKHKTGKNGALGRKLTDEKLEVEILGKLDELGRLDGVIGPTEFSENLRATAKTTAAQNPAGSSVWGPTGRFCTFLRQSSKKCHSATMRPFLIEAASIRVALKEGARLMELLPLKEEVGEPPAKRRAVSSSLNVENALSDTEPIEDEPMATELAKQVVEDPGKPVEKRPAGARPRARRAGARARREPAEPKKAEVESTERFCAFTRSSSNSYDEVKDVKELPERFVPGIRRSWSIVPLQQVLEEQEVVEDEPPRRERSVQGFTTIVEGAVAAVAGPEALFCQTALPAAVQQAEARQVAPVRVAQELEDVALRLFPQETKTLKELSELASLKPGAAIRLHLPELAPELGVFERVGRWRTTVSTKIQEKVVGKIRLGLGDKSWWSYKLYEVNFKTQLASSRLQDMELGYAKHSAGSKQKHQNRQARTGFCSGAFVLDLLANRHLERLDKILVMPSEHHLISWGRETRALLLTGALSAENRADAPRKLGQAEMEVRRLRRFDAAERAYEARLDREFQEY</sequence>
<dbReference type="Proteomes" id="UP000186817">
    <property type="component" value="Unassembled WGS sequence"/>
</dbReference>
<evidence type="ECO:0000313" key="3">
    <source>
        <dbReference type="Proteomes" id="UP000186817"/>
    </source>
</evidence>
<feature type="compositionally biased region" description="Basic and acidic residues" evidence="1">
    <location>
        <begin position="286"/>
        <end position="298"/>
    </location>
</feature>
<feature type="region of interest" description="Disordered" evidence="1">
    <location>
        <begin position="248"/>
        <end position="323"/>
    </location>
</feature>
<name>A0A1Q9DVB7_SYMMI</name>
<evidence type="ECO:0000256" key="1">
    <source>
        <dbReference type="SAM" id="MobiDB-lite"/>
    </source>
</evidence>
<feature type="region of interest" description="Disordered" evidence="1">
    <location>
        <begin position="1"/>
        <end position="70"/>
    </location>
</feature>
<feature type="region of interest" description="Disordered" evidence="1">
    <location>
        <begin position="109"/>
        <end position="142"/>
    </location>
</feature>
<organism evidence="2 3">
    <name type="scientific">Symbiodinium microadriaticum</name>
    <name type="common">Dinoflagellate</name>
    <name type="synonym">Zooxanthella microadriatica</name>
    <dbReference type="NCBI Taxonomy" id="2951"/>
    <lineage>
        <taxon>Eukaryota</taxon>
        <taxon>Sar</taxon>
        <taxon>Alveolata</taxon>
        <taxon>Dinophyceae</taxon>
        <taxon>Suessiales</taxon>
        <taxon>Symbiodiniaceae</taxon>
        <taxon>Symbiodinium</taxon>
    </lineage>
</organism>
<dbReference type="OrthoDB" id="10420867at2759"/>
<keyword evidence="3" id="KW-1185">Reference proteome</keyword>
<evidence type="ECO:0000313" key="2">
    <source>
        <dbReference type="EMBL" id="OLP99120.1"/>
    </source>
</evidence>
<feature type="compositionally biased region" description="Basic and acidic residues" evidence="1">
    <location>
        <begin position="109"/>
        <end position="121"/>
    </location>
</feature>
<proteinExistence type="predicted"/>
<dbReference type="AlphaFoldDB" id="A0A1Q9DVB7"/>
<reference evidence="2 3" key="1">
    <citation type="submission" date="2016-02" db="EMBL/GenBank/DDBJ databases">
        <title>Genome analysis of coral dinoflagellate symbionts highlights evolutionary adaptations to a symbiotic lifestyle.</title>
        <authorList>
            <person name="Aranda M."/>
            <person name="Li Y."/>
            <person name="Liew Y.J."/>
            <person name="Baumgarten S."/>
            <person name="Simakov O."/>
            <person name="Wilson M."/>
            <person name="Piel J."/>
            <person name="Ashoor H."/>
            <person name="Bougouffa S."/>
            <person name="Bajic V.B."/>
            <person name="Ryu T."/>
            <person name="Ravasi T."/>
            <person name="Bayer T."/>
            <person name="Micklem G."/>
            <person name="Kim H."/>
            <person name="Bhak J."/>
            <person name="Lajeunesse T.C."/>
            <person name="Voolstra C.R."/>
        </authorList>
    </citation>
    <scope>NUCLEOTIDE SEQUENCE [LARGE SCALE GENOMIC DNA]</scope>
    <source>
        <strain evidence="2 3">CCMP2467</strain>
    </source>
</reference>
<feature type="compositionally biased region" description="Polar residues" evidence="1">
    <location>
        <begin position="257"/>
        <end position="268"/>
    </location>
</feature>
<protein>
    <submittedName>
        <fullName evidence="2">Uncharacterized protein</fullName>
    </submittedName>
</protein>
<feature type="compositionally biased region" description="Basic and acidic residues" evidence="1">
    <location>
        <begin position="51"/>
        <end position="63"/>
    </location>
</feature>
<gene>
    <name evidence="2" type="ORF">AK812_SmicGene18345</name>
</gene>
<comment type="caution">
    <text evidence="2">The sequence shown here is derived from an EMBL/GenBank/DDBJ whole genome shotgun (WGS) entry which is preliminary data.</text>
</comment>
<dbReference type="EMBL" id="LSRX01000373">
    <property type="protein sequence ID" value="OLP99120.1"/>
    <property type="molecule type" value="Genomic_DNA"/>
</dbReference>
<feature type="compositionally biased region" description="Basic and acidic residues" evidence="1">
    <location>
        <begin position="312"/>
        <end position="323"/>
    </location>
</feature>